<evidence type="ECO:0000313" key="4">
    <source>
        <dbReference type="EMBL" id="SEL38214.1"/>
    </source>
</evidence>
<protein>
    <submittedName>
        <fullName evidence="4">Uncharacterized damage-inducible protein DinB (Forms a four-helix bundle)</fullName>
    </submittedName>
</protein>
<comment type="similarity">
    <text evidence="1">Belongs to the DinB family.</text>
</comment>
<dbReference type="Gene3D" id="1.20.120.450">
    <property type="entry name" value="dinb family like domain"/>
    <property type="match status" value="1"/>
</dbReference>
<dbReference type="AlphaFoldDB" id="A0A1H7PS47"/>
<sequence>MIDTAYVATMARYNRWQNRSLYGAADTLTDEARRQDRGAFFGSIHGTFCHLLWADRMWLSRFAGTPKPTVPNRESSRMIEDWEELKVARHDVDETIRGWAEDLSPEWLSGNVTWFSGLTGSEMTMPAPILVMHFFNHQTHHRGQAHAMLTAAGAKPDDTDLMLVELKA</sequence>
<gene>
    <name evidence="4" type="ORF">SAMN04515666_103577</name>
</gene>
<evidence type="ECO:0000256" key="2">
    <source>
        <dbReference type="ARBA" id="ARBA00022723"/>
    </source>
</evidence>
<dbReference type="Pfam" id="PF05163">
    <property type="entry name" value="DinB"/>
    <property type="match status" value="1"/>
</dbReference>
<dbReference type="STRING" id="1036779.SAMN04515666_103577"/>
<feature type="binding site" evidence="3">
    <location>
        <position position="137"/>
    </location>
    <ligand>
        <name>a divalent metal cation</name>
        <dbReference type="ChEBI" id="CHEBI:60240"/>
    </ligand>
</feature>
<dbReference type="GO" id="GO:0046872">
    <property type="term" value="F:metal ion binding"/>
    <property type="evidence" value="ECO:0007669"/>
    <property type="project" value="UniProtKB-KW"/>
</dbReference>
<dbReference type="SUPFAM" id="SSF109854">
    <property type="entry name" value="DinB/YfiT-like putative metalloenzymes"/>
    <property type="match status" value="1"/>
</dbReference>
<feature type="binding site" evidence="3">
    <location>
        <position position="50"/>
    </location>
    <ligand>
        <name>a divalent metal cation</name>
        <dbReference type="ChEBI" id="CHEBI:60240"/>
    </ligand>
</feature>
<evidence type="ECO:0000256" key="1">
    <source>
        <dbReference type="ARBA" id="ARBA00008635"/>
    </source>
</evidence>
<dbReference type="InterPro" id="IPR007837">
    <property type="entry name" value="DinB"/>
</dbReference>
<dbReference type="Proteomes" id="UP000199664">
    <property type="component" value="Unassembled WGS sequence"/>
</dbReference>
<dbReference type="EMBL" id="FOAN01000003">
    <property type="protein sequence ID" value="SEL38214.1"/>
    <property type="molecule type" value="Genomic_DNA"/>
</dbReference>
<dbReference type="InterPro" id="IPR034660">
    <property type="entry name" value="DinB/YfiT-like"/>
</dbReference>
<accession>A0A1H7PS47</accession>
<reference evidence="5" key="1">
    <citation type="submission" date="2016-10" db="EMBL/GenBank/DDBJ databases">
        <authorList>
            <person name="Varghese N."/>
            <person name="Submissions S."/>
        </authorList>
    </citation>
    <scope>NUCLEOTIDE SEQUENCE [LARGE SCALE GENOMIC DNA]</scope>
    <source>
        <strain evidence="5">LMG 26383,CCUG 61248,R- 45681</strain>
    </source>
</reference>
<keyword evidence="5" id="KW-1185">Reference proteome</keyword>
<dbReference type="OrthoDB" id="9807509at2"/>
<evidence type="ECO:0000256" key="3">
    <source>
        <dbReference type="PIRSR" id="PIRSR607837-1"/>
    </source>
</evidence>
<keyword evidence="2 3" id="KW-0479">Metal-binding</keyword>
<dbReference type="PANTHER" id="PTHR37302:SF1">
    <property type="entry name" value="PROTEIN DINB"/>
    <property type="match status" value="1"/>
</dbReference>
<evidence type="ECO:0000313" key="5">
    <source>
        <dbReference type="Proteomes" id="UP000199664"/>
    </source>
</evidence>
<feature type="binding site" evidence="3">
    <location>
        <position position="141"/>
    </location>
    <ligand>
        <name>a divalent metal cation</name>
        <dbReference type="ChEBI" id="CHEBI:60240"/>
    </ligand>
</feature>
<proteinExistence type="inferred from homology"/>
<dbReference type="PANTHER" id="PTHR37302">
    <property type="entry name" value="SLR1116 PROTEIN"/>
    <property type="match status" value="1"/>
</dbReference>
<organism evidence="4 5">
    <name type="scientific">Bosea lupini</name>
    <dbReference type="NCBI Taxonomy" id="1036779"/>
    <lineage>
        <taxon>Bacteria</taxon>
        <taxon>Pseudomonadati</taxon>
        <taxon>Pseudomonadota</taxon>
        <taxon>Alphaproteobacteria</taxon>
        <taxon>Hyphomicrobiales</taxon>
        <taxon>Boseaceae</taxon>
        <taxon>Bosea</taxon>
    </lineage>
</organism>
<name>A0A1H7PS47_9HYPH</name>
<dbReference type="RefSeq" id="WP_091834087.1">
    <property type="nucleotide sequence ID" value="NZ_FOAN01000003.1"/>
</dbReference>